<dbReference type="GO" id="GO:0046872">
    <property type="term" value="F:metal ion binding"/>
    <property type="evidence" value="ECO:0007669"/>
    <property type="project" value="UniProtKB-KW"/>
</dbReference>
<dbReference type="Proteomes" id="UP000217265">
    <property type="component" value="Chromosome"/>
</dbReference>
<reference evidence="6 7" key="1">
    <citation type="submission" date="2017-09" db="EMBL/GenBank/DDBJ databases">
        <title>Complete genome sequence of Verrucomicrobial strain HZ-65, isolated from freshwater.</title>
        <authorList>
            <person name="Choi A."/>
        </authorList>
    </citation>
    <scope>NUCLEOTIDE SEQUENCE [LARGE SCALE GENOMIC DNA]</scope>
    <source>
        <strain evidence="6 7">HZ-65</strain>
    </source>
</reference>
<keyword evidence="6" id="KW-0378">Hydrolase</keyword>
<dbReference type="Gene3D" id="3.40.570.10">
    <property type="entry name" value="Extracellular Endonuclease, subunit A"/>
    <property type="match status" value="1"/>
</dbReference>
<dbReference type="EMBL" id="CP023344">
    <property type="protein sequence ID" value="ATC64548.1"/>
    <property type="molecule type" value="Genomic_DNA"/>
</dbReference>
<dbReference type="GO" id="GO:0004519">
    <property type="term" value="F:endonuclease activity"/>
    <property type="evidence" value="ECO:0007669"/>
    <property type="project" value="UniProtKB-KW"/>
</dbReference>
<dbReference type="KEGG" id="vbh:CMV30_11615"/>
<evidence type="ECO:0000259" key="5">
    <source>
        <dbReference type="SMART" id="SM00892"/>
    </source>
</evidence>
<feature type="domain" description="DNA/RNA non-specific endonuclease/pyrophosphatase/phosphodiesterase" evidence="5">
    <location>
        <begin position="116"/>
        <end position="311"/>
    </location>
</feature>
<evidence type="ECO:0000313" key="7">
    <source>
        <dbReference type="Proteomes" id="UP000217265"/>
    </source>
</evidence>
<dbReference type="InterPro" id="IPR040255">
    <property type="entry name" value="Non-specific_endonuclease"/>
</dbReference>
<dbReference type="InterPro" id="IPR001604">
    <property type="entry name" value="Endo_G_ENPP1-like_dom"/>
</dbReference>
<dbReference type="RefSeq" id="WP_096056179.1">
    <property type="nucleotide sequence ID" value="NZ_CP023344.1"/>
</dbReference>
<dbReference type="SMART" id="SM00477">
    <property type="entry name" value="NUC"/>
    <property type="match status" value="1"/>
</dbReference>
<evidence type="ECO:0000256" key="2">
    <source>
        <dbReference type="PIRSR" id="PIRSR640255-2"/>
    </source>
</evidence>
<dbReference type="InterPro" id="IPR044925">
    <property type="entry name" value="His-Me_finger_sf"/>
</dbReference>
<protein>
    <submittedName>
        <fullName evidence="6">Endonuclease</fullName>
    </submittedName>
</protein>
<keyword evidence="6" id="KW-0255">Endonuclease</keyword>
<evidence type="ECO:0000256" key="1">
    <source>
        <dbReference type="PIRSR" id="PIRSR640255-1"/>
    </source>
</evidence>
<keyword evidence="3" id="KW-1133">Transmembrane helix</keyword>
<evidence type="ECO:0000256" key="3">
    <source>
        <dbReference type="SAM" id="Phobius"/>
    </source>
</evidence>
<dbReference type="PANTHER" id="PTHR13966">
    <property type="entry name" value="ENDONUCLEASE RELATED"/>
    <property type="match status" value="1"/>
</dbReference>
<dbReference type="AlphaFoldDB" id="A0A290QGT6"/>
<dbReference type="SUPFAM" id="SSF54060">
    <property type="entry name" value="His-Me finger endonucleases"/>
    <property type="match status" value="1"/>
</dbReference>
<name>A0A290QGT6_9BACT</name>
<evidence type="ECO:0000259" key="4">
    <source>
        <dbReference type="SMART" id="SM00477"/>
    </source>
</evidence>
<feature type="binding site" evidence="2">
    <location>
        <position position="210"/>
    </location>
    <ligand>
        <name>Mg(2+)</name>
        <dbReference type="ChEBI" id="CHEBI:18420"/>
        <note>catalytic</note>
    </ligand>
</feature>
<dbReference type="InterPro" id="IPR044929">
    <property type="entry name" value="DNA/RNA_non-sp_Endonuclease_sf"/>
</dbReference>
<dbReference type="InterPro" id="IPR020821">
    <property type="entry name" value="ENPP1-3/EXOG-like_nuc-like"/>
</dbReference>
<feature type="domain" description="ENPP1-3/EXOG-like endonuclease/phosphodiesterase" evidence="4">
    <location>
        <begin position="117"/>
        <end position="311"/>
    </location>
</feature>
<gene>
    <name evidence="6" type="ORF">CMV30_11615</name>
</gene>
<dbReference type="SMART" id="SM00892">
    <property type="entry name" value="Endonuclease_NS"/>
    <property type="match status" value="1"/>
</dbReference>
<proteinExistence type="predicted"/>
<dbReference type="Pfam" id="PF01223">
    <property type="entry name" value="Endonuclease_NS"/>
    <property type="match status" value="1"/>
</dbReference>
<dbReference type="CDD" id="cd00091">
    <property type="entry name" value="NUC"/>
    <property type="match status" value="1"/>
</dbReference>
<dbReference type="GO" id="GO:0003676">
    <property type="term" value="F:nucleic acid binding"/>
    <property type="evidence" value="ECO:0007669"/>
    <property type="project" value="InterPro"/>
</dbReference>
<keyword evidence="6" id="KW-0540">Nuclease</keyword>
<feature type="transmembrane region" description="Helical" evidence="3">
    <location>
        <begin position="21"/>
        <end position="39"/>
    </location>
</feature>
<dbReference type="GO" id="GO:0016787">
    <property type="term" value="F:hydrolase activity"/>
    <property type="evidence" value="ECO:0007669"/>
    <property type="project" value="InterPro"/>
</dbReference>
<organism evidence="6 7">
    <name type="scientific">Nibricoccus aquaticus</name>
    <dbReference type="NCBI Taxonomy" id="2576891"/>
    <lineage>
        <taxon>Bacteria</taxon>
        <taxon>Pseudomonadati</taxon>
        <taxon>Verrucomicrobiota</taxon>
        <taxon>Opitutia</taxon>
        <taxon>Opitutales</taxon>
        <taxon>Opitutaceae</taxon>
        <taxon>Nibricoccus</taxon>
    </lineage>
</organism>
<evidence type="ECO:0000313" key="6">
    <source>
        <dbReference type="EMBL" id="ATC64548.1"/>
    </source>
</evidence>
<keyword evidence="7" id="KW-1185">Reference proteome</keyword>
<keyword evidence="3" id="KW-0812">Transmembrane</keyword>
<keyword evidence="2" id="KW-0479">Metal-binding</keyword>
<accession>A0A290QGT6</accession>
<dbReference type="PANTHER" id="PTHR13966:SF5">
    <property type="entry name" value="ENDONUCLEASE G, MITOCHONDRIAL"/>
    <property type="match status" value="1"/>
</dbReference>
<sequence>MTLKRSSGRSVRGEKRGVAKVFLIANLIVWGVIGGWYLFQAPERKEEVSRLVGNWVEGRKNVTAFEVAWDLWQIYGSDDFVAGGRGTVSGNRSEMQTLVYGGALPGSQRKVVRVLANEGYVVGYSEALGNPLWAAYRSFDVKSLDAPKRPENFRVDERTVARVEPGDYSRSGYDRGHLAPNYAIATRYGRVAQEETFLMSNITPQKHALNAGAWRRLEERIATSYAARFGEVWVMAGPVFGAKLERLARKVAVPEAFFMIVVDESEGRVRAQAFLFPQEAEEGDELGKYLVSIDEIEARTGLDFLSVLPDEAEAALEAKRVTRVW</sequence>
<dbReference type="OrthoDB" id="9811262at2"/>
<feature type="active site" description="Proton acceptor" evidence="1">
    <location>
        <position position="177"/>
    </location>
</feature>
<keyword evidence="3" id="KW-0472">Membrane</keyword>